<keyword evidence="3" id="KW-1185">Reference proteome</keyword>
<sequence>MSHRKSETAVIFTSNLCCRRCLKPAAYAPGVNCYTPFILHALHAVKMVCWFDRKMCRRESSGLNARTRSHEKRSDRKYLVRVPGGCTVMDCRPACETKPTSTAVSRGLPLPDVARWWLFCCKRSDLLAADGRNSKLWSFRFRRLIEVMIQISPLFLRDSRTQRLGCPWECLEDMTAFGEHGNRKVAAQVRPPSTTGPRLLTTTTTDSQSRLPRPCPASAQHGMDVQKSSGSQWAS</sequence>
<proteinExistence type="predicted"/>
<name>A0AAE0J922_9PEZI</name>
<feature type="compositionally biased region" description="Polar residues" evidence="1">
    <location>
        <begin position="226"/>
        <end position="235"/>
    </location>
</feature>
<dbReference type="Proteomes" id="UP001278500">
    <property type="component" value="Unassembled WGS sequence"/>
</dbReference>
<evidence type="ECO:0000313" key="3">
    <source>
        <dbReference type="Proteomes" id="UP001278500"/>
    </source>
</evidence>
<feature type="region of interest" description="Disordered" evidence="1">
    <location>
        <begin position="188"/>
        <end position="235"/>
    </location>
</feature>
<reference evidence="2" key="1">
    <citation type="journal article" date="2023" name="Mol. Phylogenet. Evol.">
        <title>Genome-scale phylogeny and comparative genomics of the fungal order Sordariales.</title>
        <authorList>
            <person name="Hensen N."/>
            <person name="Bonometti L."/>
            <person name="Westerberg I."/>
            <person name="Brannstrom I.O."/>
            <person name="Guillou S."/>
            <person name="Cros-Aarteil S."/>
            <person name="Calhoun S."/>
            <person name="Haridas S."/>
            <person name="Kuo A."/>
            <person name="Mondo S."/>
            <person name="Pangilinan J."/>
            <person name="Riley R."/>
            <person name="LaButti K."/>
            <person name="Andreopoulos B."/>
            <person name="Lipzen A."/>
            <person name="Chen C."/>
            <person name="Yan M."/>
            <person name="Daum C."/>
            <person name="Ng V."/>
            <person name="Clum A."/>
            <person name="Steindorff A."/>
            <person name="Ohm R.A."/>
            <person name="Martin F."/>
            <person name="Silar P."/>
            <person name="Natvig D.O."/>
            <person name="Lalanne C."/>
            <person name="Gautier V."/>
            <person name="Ament-Velasquez S.L."/>
            <person name="Kruys A."/>
            <person name="Hutchinson M.I."/>
            <person name="Powell A.J."/>
            <person name="Barry K."/>
            <person name="Miller A.N."/>
            <person name="Grigoriev I.V."/>
            <person name="Debuchy R."/>
            <person name="Gladieux P."/>
            <person name="Hiltunen Thoren M."/>
            <person name="Johannesson H."/>
        </authorList>
    </citation>
    <scope>NUCLEOTIDE SEQUENCE</scope>
    <source>
        <strain evidence="2">CBS 560.94</strain>
    </source>
</reference>
<evidence type="ECO:0000256" key="1">
    <source>
        <dbReference type="SAM" id="MobiDB-lite"/>
    </source>
</evidence>
<accession>A0AAE0J922</accession>
<gene>
    <name evidence="2" type="ORF">B0H65DRAFT_445125</name>
</gene>
<evidence type="ECO:0000313" key="2">
    <source>
        <dbReference type="EMBL" id="KAK3338846.1"/>
    </source>
</evidence>
<dbReference type="RefSeq" id="XP_062678206.1">
    <property type="nucleotide sequence ID" value="XM_062825717.1"/>
</dbReference>
<reference evidence="2" key="2">
    <citation type="submission" date="2023-06" db="EMBL/GenBank/DDBJ databases">
        <authorList>
            <consortium name="Lawrence Berkeley National Laboratory"/>
            <person name="Haridas S."/>
            <person name="Hensen N."/>
            <person name="Bonometti L."/>
            <person name="Westerberg I."/>
            <person name="Brannstrom I.O."/>
            <person name="Guillou S."/>
            <person name="Cros-Aarteil S."/>
            <person name="Calhoun S."/>
            <person name="Kuo A."/>
            <person name="Mondo S."/>
            <person name="Pangilinan J."/>
            <person name="Riley R."/>
            <person name="Labutti K."/>
            <person name="Andreopoulos B."/>
            <person name="Lipzen A."/>
            <person name="Chen C."/>
            <person name="Yanf M."/>
            <person name="Daum C."/>
            <person name="Ng V."/>
            <person name="Clum A."/>
            <person name="Steindorff A."/>
            <person name="Ohm R."/>
            <person name="Martin F."/>
            <person name="Silar P."/>
            <person name="Natvig D."/>
            <person name="Lalanne C."/>
            <person name="Gautier V."/>
            <person name="Ament-Velasquez S.L."/>
            <person name="Kruys A."/>
            <person name="Hutchinson M.I."/>
            <person name="Powell A.J."/>
            <person name="Barry K."/>
            <person name="Miller A.N."/>
            <person name="Grigoriev I.V."/>
            <person name="Debuchy R."/>
            <person name="Gladieux P."/>
            <person name="Thoren M.H."/>
            <person name="Johannesson H."/>
        </authorList>
    </citation>
    <scope>NUCLEOTIDE SEQUENCE</scope>
    <source>
        <strain evidence="2">CBS 560.94</strain>
    </source>
</reference>
<feature type="compositionally biased region" description="Low complexity" evidence="1">
    <location>
        <begin position="190"/>
        <end position="211"/>
    </location>
</feature>
<dbReference type="AlphaFoldDB" id="A0AAE0J922"/>
<organism evidence="2 3">
    <name type="scientific">Neurospora tetraspora</name>
    <dbReference type="NCBI Taxonomy" id="94610"/>
    <lineage>
        <taxon>Eukaryota</taxon>
        <taxon>Fungi</taxon>
        <taxon>Dikarya</taxon>
        <taxon>Ascomycota</taxon>
        <taxon>Pezizomycotina</taxon>
        <taxon>Sordariomycetes</taxon>
        <taxon>Sordariomycetidae</taxon>
        <taxon>Sordariales</taxon>
        <taxon>Sordariaceae</taxon>
        <taxon>Neurospora</taxon>
    </lineage>
</organism>
<protein>
    <submittedName>
        <fullName evidence="2">Uncharacterized protein</fullName>
    </submittedName>
</protein>
<dbReference type="EMBL" id="JAUEPP010000007">
    <property type="protein sequence ID" value="KAK3338846.1"/>
    <property type="molecule type" value="Genomic_DNA"/>
</dbReference>
<comment type="caution">
    <text evidence="2">The sequence shown here is derived from an EMBL/GenBank/DDBJ whole genome shotgun (WGS) entry which is preliminary data.</text>
</comment>
<dbReference type="GeneID" id="87862871"/>